<dbReference type="EnsemblMetazoa" id="GBRI044392-RA">
    <property type="protein sequence ID" value="GBRI044392-PA"/>
    <property type="gene ID" value="GBRI044392"/>
</dbReference>
<protein>
    <submittedName>
        <fullName evidence="2">Uncharacterized protein</fullName>
    </submittedName>
</protein>
<feature type="transmembrane region" description="Helical" evidence="1">
    <location>
        <begin position="84"/>
        <end position="115"/>
    </location>
</feature>
<keyword evidence="1" id="KW-0472">Membrane</keyword>
<reference evidence="2" key="2">
    <citation type="submission" date="2020-05" db="UniProtKB">
        <authorList>
            <consortium name="EnsemblMetazoa"/>
        </authorList>
    </citation>
    <scope>IDENTIFICATION</scope>
    <source>
        <strain evidence="2">IAEA</strain>
    </source>
</reference>
<dbReference type="Proteomes" id="UP000091820">
    <property type="component" value="Unassembled WGS sequence"/>
</dbReference>
<name>A0A1A9X4X3_9MUSC</name>
<dbReference type="AlphaFoldDB" id="A0A1A9X4X3"/>
<accession>A0A1A9X4X3</accession>
<sequence>MSSKGVRDTAIDVLLDGRAINNINLSSSTFSIRYNGHCWQVVLIRSHLLYSCQLDNNNSSSVSYSSNWLICYYLLSEISADRHILVVVFIPIVFVIVTVAVGFNVLFVTLFIGFITVVTALQDNVEYIGFVNRLEIRFLRILKTITLPNQSEVSLFIGRAARFRLGLATYWSILLFHNPSAGTTKIIEKSSRTKTERLKTRSKIWEN</sequence>
<evidence type="ECO:0000313" key="3">
    <source>
        <dbReference type="Proteomes" id="UP000091820"/>
    </source>
</evidence>
<keyword evidence="1" id="KW-1133">Transmembrane helix</keyword>
<keyword evidence="3" id="KW-1185">Reference proteome</keyword>
<organism evidence="2 3">
    <name type="scientific">Glossina brevipalpis</name>
    <dbReference type="NCBI Taxonomy" id="37001"/>
    <lineage>
        <taxon>Eukaryota</taxon>
        <taxon>Metazoa</taxon>
        <taxon>Ecdysozoa</taxon>
        <taxon>Arthropoda</taxon>
        <taxon>Hexapoda</taxon>
        <taxon>Insecta</taxon>
        <taxon>Pterygota</taxon>
        <taxon>Neoptera</taxon>
        <taxon>Endopterygota</taxon>
        <taxon>Diptera</taxon>
        <taxon>Brachycera</taxon>
        <taxon>Muscomorpha</taxon>
        <taxon>Hippoboscoidea</taxon>
        <taxon>Glossinidae</taxon>
        <taxon>Glossina</taxon>
    </lineage>
</organism>
<evidence type="ECO:0000313" key="2">
    <source>
        <dbReference type="EnsemblMetazoa" id="GBRI044392-PA"/>
    </source>
</evidence>
<proteinExistence type="predicted"/>
<evidence type="ECO:0000256" key="1">
    <source>
        <dbReference type="SAM" id="Phobius"/>
    </source>
</evidence>
<dbReference type="VEuPathDB" id="VectorBase:GBRI044392"/>
<reference evidence="3" key="1">
    <citation type="submission" date="2014-03" db="EMBL/GenBank/DDBJ databases">
        <authorList>
            <person name="Aksoy S."/>
            <person name="Warren W."/>
            <person name="Wilson R.K."/>
        </authorList>
    </citation>
    <scope>NUCLEOTIDE SEQUENCE [LARGE SCALE GENOMIC DNA]</scope>
    <source>
        <strain evidence="3">IAEA</strain>
    </source>
</reference>
<keyword evidence="1" id="KW-0812">Transmembrane</keyword>